<proteinExistence type="inferred from homology"/>
<feature type="transmembrane region" description="Helical" evidence="7">
    <location>
        <begin position="125"/>
        <end position="145"/>
    </location>
</feature>
<comment type="subcellular location">
    <subcellularLocation>
        <location evidence="1 7">Membrane</location>
        <topology evidence="1 7">Multi-pass membrane protein</topology>
    </subcellularLocation>
</comment>
<gene>
    <name evidence="9" type="ORF">ACMD2_19038</name>
</gene>
<evidence type="ECO:0000313" key="9">
    <source>
        <dbReference type="EMBL" id="OAY62852.1"/>
    </source>
</evidence>
<evidence type="ECO:0000256" key="2">
    <source>
        <dbReference type="ARBA" id="ARBA00006213"/>
    </source>
</evidence>
<dbReference type="SUPFAM" id="SSF101447">
    <property type="entry name" value="Formin homology 2 domain (FH2 domain)"/>
    <property type="match status" value="1"/>
</dbReference>
<evidence type="ECO:0000256" key="7">
    <source>
        <dbReference type="RuleBase" id="RU368015"/>
    </source>
</evidence>
<feature type="transmembrane region" description="Helical" evidence="7">
    <location>
        <begin position="294"/>
        <end position="315"/>
    </location>
</feature>
<feature type="transmembrane region" description="Helical" evidence="7">
    <location>
        <begin position="349"/>
        <end position="368"/>
    </location>
</feature>
<evidence type="ECO:0000256" key="1">
    <source>
        <dbReference type="ARBA" id="ARBA00004141"/>
    </source>
</evidence>
<evidence type="ECO:0000256" key="8">
    <source>
        <dbReference type="SAM" id="MobiDB-lite"/>
    </source>
</evidence>
<comment type="caution">
    <text evidence="9">The sequence shown here is derived from an EMBL/GenBank/DDBJ whole genome shotgun (WGS) entry which is preliminary data.</text>
</comment>
<keyword evidence="6 7" id="KW-0472">Membrane</keyword>
<evidence type="ECO:0000256" key="3">
    <source>
        <dbReference type="ARBA" id="ARBA00022448"/>
    </source>
</evidence>
<dbReference type="GO" id="GO:0005345">
    <property type="term" value="F:purine nucleobase transmembrane transporter activity"/>
    <property type="evidence" value="ECO:0007669"/>
    <property type="project" value="UniProtKB-UniRule"/>
</dbReference>
<feature type="transmembrane region" description="Helical" evidence="7">
    <location>
        <begin position="212"/>
        <end position="234"/>
    </location>
</feature>
<feature type="transmembrane region" description="Helical" evidence="7">
    <location>
        <begin position="182"/>
        <end position="200"/>
    </location>
</feature>
<dbReference type="Proteomes" id="UP000092600">
    <property type="component" value="Unassembled WGS sequence"/>
</dbReference>
<evidence type="ECO:0000256" key="6">
    <source>
        <dbReference type="ARBA" id="ARBA00023136"/>
    </source>
</evidence>
<dbReference type="PANTHER" id="PTHR31376">
    <property type="entry name" value="OS09G0467300 PROTEIN-RELATED"/>
    <property type="match status" value="1"/>
</dbReference>
<name>A0A199UDC0_ANACO</name>
<dbReference type="Pfam" id="PF16913">
    <property type="entry name" value="PUNUT"/>
    <property type="match status" value="1"/>
</dbReference>
<keyword evidence="5 7" id="KW-1133">Transmembrane helix</keyword>
<dbReference type="InterPro" id="IPR030182">
    <property type="entry name" value="PUP_plant"/>
</dbReference>
<evidence type="ECO:0000313" key="10">
    <source>
        <dbReference type="Proteomes" id="UP000092600"/>
    </source>
</evidence>
<comment type="similarity">
    <text evidence="2 7">Belongs to the purine permeases (TC 2.A.7.14) family.</text>
</comment>
<feature type="transmembrane region" description="Helical" evidence="7">
    <location>
        <begin position="52"/>
        <end position="74"/>
    </location>
</feature>
<feature type="transmembrane region" description="Helical" evidence="7">
    <location>
        <begin position="255"/>
        <end position="274"/>
    </location>
</feature>
<feature type="region of interest" description="Disordered" evidence="8">
    <location>
        <begin position="19"/>
        <end position="41"/>
    </location>
</feature>
<dbReference type="AlphaFoldDB" id="A0A199UDC0"/>
<evidence type="ECO:0000256" key="5">
    <source>
        <dbReference type="ARBA" id="ARBA00022989"/>
    </source>
</evidence>
<protein>
    <recommendedName>
        <fullName evidence="7">Probable purine permease</fullName>
    </recommendedName>
</protein>
<dbReference type="PANTHER" id="PTHR31376:SF97">
    <property type="entry name" value="PURINE PERMEASE-RELATED"/>
    <property type="match status" value="1"/>
</dbReference>
<dbReference type="STRING" id="4615.A0A199UDC0"/>
<accession>A0A199UDC0</accession>
<dbReference type="EMBL" id="LSRQ01008422">
    <property type="protein sequence ID" value="OAY62852.1"/>
    <property type="molecule type" value="Genomic_DNA"/>
</dbReference>
<sequence length="387" mass="41667">MAIPTDEVKDVAIAAAAAMHSAPPPPPPPPPPLQSSSSLSSLPRRMIKPSPLVLLNGALMLLGGGGPLLLRLYFVHGGHRLWLPSLLQLCGWPLLLLPLSFSYLRRRTAASDSPHRHRRRHIAPPLAAAFVVLGLLNGLDCYLYAFASSDLPLSTSSLLISTQLAFTAFFAFAIVRQRFTAYSANAVVLLTLGPAVLSLGSRSDRPVGESAAQYSTGFVLTVAAAALFGLLLPLMEGAMRRWSKEEITYTLLMELQLVLGVAGTAFCLVGMVVSNDFKAIPKEAREFGLGETKYYMVLIWDALFWQAVNMGMVGVICCASSLLAGIMIAILLPLSEILAVMFLGEKFDGSKGVALALSLWGFISYLYGEKRQGEKKRQAAEVELPAP</sequence>
<feature type="transmembrane region" description="Helical" evidence="7">
    <location>
        <begin position="322"/>
        <end position="343"/>
    </location>
</feature>
<dbReference type="SUPFAM" id="SSF103481">
    <property type="entry name" value="Multidrug resistance efflux transporter EmrE"/>
    <property type="match status" value="1"/>
</dbReference>
<feature type="transmembrane region" description="Helical" evidence="7">
    <location>
        <begin position="86"/>
        <end position="104"/>
    </location>
</feature>
<feature type="transmembrane region" description="Helical" evidence="7">
    <location>
        <begin position="157"/>
        <end position="175"/>
    </location>
</feature>
<organism evidence="9 10">
    <name type="scientific">Ananas comosus</name>
    <name type="common">Pineapple</name>
    <name type="synonym">Ananas ananas</name>
    <dbReference type="NCBI Taxonomy" id="4615"/>
    <lineage>
        <taxon>Eukaryota</taxon>
        <taxon>Viridiplantae</taxon>
        <taxon>Streptophyta</taxon>
        <taxon>Embryophyta</taxon>
        <taxon>Tracheophyta</taxon>
        <taxon>Spermatophyta</taxon>
        <taxon>Magnoliopsida</taxon>
        <taxon>Liliopsida</taxon>
        <taxon>Poales</taxon>
        <taxon>Bromeliaceae</taxon>
        <taxon>Bromelioideae</taxon>
        <taxon>Ananas</taxon>
    </lineage>
</organism>
<dbReference type="InterPro" id="IPR037185">
    <property type="entry name" value="EmrE-like"/>
</dbReference>
<evidence type="ECO:0000256" key="4">
    <source>
        <dbReference type="ARBA" id="ARBA00022692"/>
    </source>
</evidence>
<keyword evidence="4 7" id="KW-0812">Transmembrane</keyword>
<reference evidence="9 10" key="1">
    <citation type="journal article" date="2016" name="DNA Res.">
        <title>The draft genome of MD-2 pineapple using hybrid error correction of long reads.</title>
        <authorList>
            <person name="Redwan R.M."/>
            <person name="Saidin A."/>
            <person name="Kumar S.V."/>
        </authorList>
    </citation>
    <scope>NUCLEOTIDE SEQUENCE [LARGE SCALE GENOMIC DNA]</scope>
    <source>
        <strain evidence="10">cv. MD2</strain>
        <tissue evidence="9">Leaf</tissue>
    </source>
</reference>
<feature type="compositionally biased region" description="Pro residues" evidence="8">
    <location>
        <begin position="22"/>
        <end position="33"/>
    </location>
</feature>
<dbReference type="GO" id="GO:0016020">
    <property type="term" value="C:membrane"/>
    <property type="evidence" value="ECO:0007669"/>
    <property type="project" value="UniProtKB-SubCell"/>
</dbReference>
<keyword evidence="3 7" id="KW-0813">Transport</keyword>
<dbReference type="GO" id="GO:0015211">
    <property type="term" value="F:purine nucleoside transmembrane transporter activity"/>
    <property type="evidence" value="ECO:0007669"/>
    <property type="project" value="UniProtKB-UniRule"/>
</dbReference>